<reference evidence="2" key="1">
    <citation type="journal article" date="2019" name="Int. J. Syst. Evol. Microbiol.">
        <title>The Global Catalogue of Microorganisms (GCM) 10K type strain sequencing project: providing services to taxonomists for standard genome sequencing and annotation.</title>
        <authorList>
            <consortium name="The Broad Institute Genomics Platform"/>
            <consortium name="The Broad Institute Genome Sequencing Center for Infectious Disease"/>
            <person name="Wu L."/>
            <person name="Ma J."/>
        </authorList>
    </citation>
    <scope>NUCLEOTIDE SEQUENCE [LARGE SCALE GENOMIC DNA]</scope>
    <source>
        <strain evidence="2">NCAIM B.02333</strain>
    </source>
</reference>
<dbReference type="RefSeq" id="WP_340289300.1">
    <property type="nucleotide sequence ID" value="NZ_JBBEOI010000006.1"/>
</dbReference>
<name>A0ABV7WNY9_9MICO</name>
<protein>
    <submittedName>
        <fullName evidence="1">DUF1059 domain-containing protein</fullName>
    </submittedName>
</protein>
<accession>A0ABV7WNY9</accession>
<evidence type="ECO:0000313" key="1">
    <source>
        <dbReference type="EMBL" id="MFC3690268.1"/>
    </source>
</evidence>
<dbReference type="Pfam" id="PF06348">
    <property type="entry name" value="DUF1059"/>
    <property type="match status" value="1"/>
</dbReference>
<proteinExistence type="predicted"/>
<keyword evidence="2" id="KW-1185">Reference proteome</keyword>
<organism evidence="1 2">
    <name type="scientific">Aquipuribacter hungaricus</name>
    <dbReference type="NCBI Taxonomy" id="545624"/>
    <lineage>
        <taxon>Bacteria</taxon>
        <taxon>Bacillati</taxon>
        <taxon>Actinomycetota</taxon>
        <taxon>Actinomycetes</taxon>
        <taxon>Micrococcales</taxon>
        <taxon>Intrasporangiaceae</taxon>
        <taxon>Aquipuribacter</taxon>
    </lineage>
</organism>
<dbReference type="InterPro" id="IPR009409">
    <property type="entry name" value="DUF1059"/>
</dbReference>
<gene>
    <name evidence="1" type="ORF">ACFOLH_18125</name>
</gene>
<sequence>MKRFRCGDVIPGCTAQFAGTEEDILAQVGAHARRDHGVADVGPELVVSVRAALQDVH</sequence>
<evidence type="ECO:0000313" key="2">
    <source>
        <dbReference type="Proteomes" id="UP001595685"/>
    </source>
</evidence>
<dbReference type="Proteomes" id="UP001595685">
    <property type="component" value="Unassembled WGS sequence"/>
</dbReference>
<comment type="caution">
    <text evidence="1">The sequence shown here is derived from an EMBL/GenBank/DDBJ whole genome shotgun (WGS) entry which is preliminary data.</text>
</comment>
<dbReference type="EMBL" id="JBHRWW010000019">
    <property type="protein sequence ID" value="MFC3690268.1"/>
    <property type="molecule type" value="Genomic_DNA"/>
</dbReference>